<evidence type="ECO:0000313" key="1">
    <source>
        <dbReference type="EMBL" id="KDQ11819.1"/>
    </source>
</evidence>
<dbReference type="HOGENOM" id="CLU_2903900_0_0_1"/>
<reference evidence="2" key="1">
    <citation type="journal article" date="2014" name="Proc. Natl. Acad. Sci. U.S.A.">
        <title>Extensive sampling of basidiomycete genomes demonstrates inadequacy of the white-rot/brown-rot paradigm for wood decay fungi.</title>
        <authorList>
            <person name="Riley R."/>
            <person name="Salamov A.A."/>
            <person name="Brown D.W."/>
            <person name="Nagy L.G."/>
            <person name="Floudas D."/>
            <person name="Held B.W."/>
            <person name="Levasseur A."/>
            <person name="Lombard V."/>
            <person name="Morin E."/>
            <person name="Otillar R."/>
            <person name="Lindquist E.A."/>
            <person name="Sun H."/>
            <person name="LaButti K.M."/>
            <person name="Schmutz J."/>
            <person name="Jabbour D."/>
            <person name="Luo H."/>
            <person name="Baker S.E."/>
            <person name="Pisabarro A.G."/>
            <person name="Walton J.D."/>
            <person name="Blanchette R.A."/>
            <person name="Henrissat B."/>
            <person name="Martin F."/>
            <person name="Cullen D."/>
            <person name="Hibbett D.S."/>
            <person name="Grigoriev I.V."/>
        </authorList>
    </citation>
    <scope>NUCLEOTIDE SEQUENCE [LARGE SCALE GENOMIC DNA]</scope>
    <source>
        <strain evidence="2">FD-172 SS1</strain>
    </source>
</reference>
<name>A0A067M8G4_BOTB1</name>
<sequence>MALPRPSPRKSASQQTYQCAGAPVPCQENSSKACRPTDCQPSHCPGCTGDRRCTLPLGGAKR</sequence>
<organism evidence="1 2">
    <name type="scientific">Botryobasidium botryosum (strain FD-172 SS1)</name>
    <dbReference type="NCBI Taxonomy" id="930990"/>
    <lineage>
        <taxon>Eukaryota</taxon>
        <taxon>Fungi</taxon>
        <taxon>Dikarya</taxon>
        <taxon>Basidiomycota</taxon>
        <taxon>Agaricomycotina</taxon>
        <taxon>Agaricomycetes</taxon>
        <taxon>Cantharellales</taxon>
        <taxon>Botryobasidiaceae</taxon>
        <taxon>Botryobasidium</taxon>
    </lineage>
</organism>
<dbReference type="Proteomes" id="UP000027195">
    <property type="component" value="Unassembled WGS sequence"/>
</dbReference>
<protein>
    <submittedName>
        <fullName evidence="1">Uncharacterized protein</fullName>
    </submittedName>
</protein>
<gene>
    <name evidence="1" type="ORF">BOTBODRAFT_447909</name>
</gene>
<dbReference type="InParanoid" id="A0A067M8G4"/>
<evidence type="ECO:0000313" key="2">
    <source>
        <dbReference type="Proteomes" id="UP000027195"/>
    </source>
</evidence>
<dbReference type="AlphaFoldDB" id="A0A067M8G4"/>
<dbReference type="EMBL" id="KL198055">
    <property type="protein sequence ID" value="KDQ11819.1"/>
    <property type="molecule type" value="Genomic_DNA"/>
</dbReference>
<proteinExistence type="predicted"/>
<accession>A0A067M8G4</accession>
<keyword evidence="2" id="KW-1185">Reference proteome</keyword>